<comment type="caution">
    <text evidence="7">The sequence shown here is derived from an EMBL/GenBank/DDBJ whole genome shotgun (WGS) entry which is preliminary data.</text>
</comment>
<evidence type="ECO:0000313" key="7">
    <source>
        <dbReference type="EMBL" id="OBS82072.1"/>
    </source>
</evidence>
<dbReference type="GO" id="GO:0005737">
    <property type="term" value="C:cytoplasm"/>
    <property type="evidence" value="ECO:0007669"/>
    <property type="project" value="UniProtKB-SubCell"/>
</dbReference>
<dbReference type="AlphaFoldDB" id="A0A1A6HWG2"/>
<feature type="domain" description="Sulfotransferase" evidence="6">
    <location>
        <begin position="1"/>
        <end position="77"/>
    </location>
</feature>
<dbReference type="OrthoDB" id="205623at2759"/>
<evidence type="ECO:0000256" key="5">
    <source>
        <dbReference type="RuleBase" id="RU361155"/>
    </source>
</evidence>
<name>A0A1A6HWG2_NEOLE</name>
<dbReference type="InterPro" id="IPR027417">
    <property type="entry name" value="P-loop_NTPase"/>
</dbReference>
<keyword evidence="3" id="KW-0963">Cytoplasm</keyword>
<evidence type="ECO:0000256" key="2">
    <source>
        <dbReference type="ARBA" id="ARBA00005771"/>
    </source>
</evidence>
<dbReference type="Gene3D" id="3.40.50.300">
    <property type="entry name" value="P-loop containing nucleotide triphosphate hydrolases"/>
    <property type="match status" value="1"/>
</dbReference>
<sequence length="81" mass="9486">MRERENFLLLSYEDLKKDTKSTVEKICDFLGKKLEPDELDMVLKYSSFQVMKENKMSNYSLITGDIASNDLVLLRKGEEIF</sequence>
<comment type="subcellular location">
    <subcellularLocation>
        <location evidence="1">Cytoplasm</location>
    </subcellularLocation>
</comment>
<evidence type="ECO:0000259" key="6">
    <source>
        <dbReference type="Pfam" id="PF00685"/>
    </source>
</evidence>
<dbReference type="SUPFAM" id="SSF52540">
    <property type="entry name" value="P-loop containing nucleoside triphosphate hydrolases"/>
    <property type="match status" value="1"/>
</dbReference>
<dbReference type="PANTHER" id="PTHR11783">
    <property type="entry name" value="SULFOTRANSFERASE SULT"/>
    <property type="match status" value="1"/>
</dbReference>
<keyword evidence="4 5" id="KW-0808">Transferase</keyword>
<dbReference type="GO" id="GO:0008146">
    <property type="term" value="F:sulfotransferase activity"/>
    <property type="evidence" value="ECO:0007669"/>
    <property type="project" value="InterPro"/>
</dbReference>
<proteinExistence type="inferred from homology"/>
<dbReference type="Proteomes" id="UP000092124">
    <property type="component" value="Unassembled WGS sequence"/>
</dbReference>
<evidence type="ECO:0000256" key="1">
    <source>
        <dbReference type="ARBA" id="ARBA00004496"/>
    </source>
</evidence>
<keyword evidence="8" id="KW-1185">Reference proteome</keyword>
<protein>
    <recommendedName>
        <fullName evidence="5">Sulfotransferase</fullName>
        <ecNumber evidence="5">2.8.2.-</ecNumber>
    </recommendedName>
</protein>
<dbReference type="InterPro" id="IPR000863">
    <property type="entry name" value="Sulfotransferase_dom"/>
</dbReference>
<evidence type="ECO:0000256" key="4">
    <source>
        <dbReference type="ARBA" id="ARBA00022679"/>
    </source>
</evidence>
<evidence type="ECO:0000256" key="3">
    <source>
        <dbReference type="ARBA" id="ARBA00022490"/>
    </source>
</evidence>
<comment type="similarity">
    <text evidence="2 5">Belongs to the sulfotransferase 1 family.</text>
</comment>
<evidence type="ECO:0000313" key="8">
    <source>
        <dbReference type="Proteomes" id="UP000092124"/>
    </source>
</evidence>
<dbReference type="EMBL" id="LZPO01008298">
    <property type="protein sequence ID" value="OBS82072.1"/>
    <property type="molecule type" value="Genomic_DNA"/>
</dbReference>
<accession>A0A1A6HWG2</accession>
<dbReference type="Pfam" id="PF00685">
    <property type="entry name" value="Sulfotransfer_1"/>
    <property type="match status" value="1"/>
</dbReference>
<organism evidence="7 8">
    <name type="scientific">Neotoma lepida</name>
    <name type="common">Desert woodrat</name>
    <dbReference type="NCBI Taxonomy" id="56216"/>
    <lineage>
        <taxon>Eukaryota</taxon>
        <taxon>Metazoa</taxon>
        <taxon>Chordata</taxon>
        <taxon>Craniata</taxon>
        <taxon>Vertebrata</taxon>
        <taxon>Euteleostomi</taxon>
        <taxon>Mammalia</taxon>
        <taxon>Eutheria</taxon>
        <taxon>Euarchontoglires</taxon>
        <taxon>Glires</taxon>
        <taxon>Rodentia</taxon>
        <taxon>Myomorpha</taxon>
        <taxon>Muroidea</taxon>
        <taxon>Cricetidae</taxon>
        <taxon>Neotominae</taxon>
        <taxon>Neotoma</taxon>
    </lineage>
</organism>
<dbReference type="STRING" id="56216.A0A1A6HWG2"/>
<gene>
    <name evidence="7" type="ORF">A6R68_23939</name>
</gene>
<reference evidence="7 8" key="1">
    <citation type="submission" date="2016-06" db="EMBL/GenBank/DDBJ databases">
        <title>The Draft Genome Sequence and Annotation of the Desert Woodrat Neotoma lepida.</title>
        <authorList>
            <person name="Campbell M."/>
            <person name="Oakeson K.F."/>
            <person name="Yandell M."/>
            <person name="Halpert J.R."/>
            <person name="Dearing D."/>
        </authorList>
    </citation>
    <scope>NUCLEOTIDE SEQUENCE [LARGE SCALE GENOMIC DNA]</scope>
    <source>
        <strain evidence="7">417</strain>
        <tissue evidence="7">Liver</tissue>
    </source>
</reference>
<dbReference type="EC" id="2.8.2.-" evidence="5"/>